<dbReference type="GO" id="GO:0003677">
    <property type="term" value="F:DNA binding"/>
    <property type="evidence" value="ECO:0007669"/>
    <property type="project" value="UniProtKB-KW"/>
</dbReference>
<feature type="domain" description="HTH myb-type" evidence="5">
    <location>
        <begin position="228"/>
        <end position="288"/>
    </location>
</feature>
<dbReference type="PROSITE" id="PS51294">
    <property type="entry name" value="HTH_MYB"/>
    <property type="match status" value="1"/>
</dbReference>
<dbReference type="Gene3D" id="1.10.10.60">
    <property type="entry name" value="Homeodomain-like"/>
    <property type="match status" value="1"/>
</dbReference>
<dbReference type="InterPro" id="IPR009057">
    <property type="entry name" value="Homeodomain-like_sf"/>
</dbReference>
<dbReference type="Pfam" id="PF00249">
    <property type="entry name" value="Myb_DNA-binding"/>
    <property type="match status" value="1"/>
</dbReference>
<dbReference type="SUPFAM" id="SSF46689">
    <property type="entry name" value="Homeodomain-like"/>
    <property type="match status" value="1"/>
</dbReference>
<evidence type="ECO:0000313" key="7">
    <source>
        <dbReference type="Proteomes" id="UP001054889"/>
    </source>
</evidence>
<dbReference type="GO" id="GO:0003700">
    <property type="term" value="F:DNA-binding transcription factor activity"/>
    <property type="evidence" value="ECO:0007669"/>
    <property type="project" value="InterPro"/>
</dbReference>
<dbReference type="NCBIfam" id="TIGR01557">
    <property type="entry name" value="myb_SHAQKYF"/>
    <property type="match status" value="1"/>
</dbReference>
<accession>A0AAV5EUL2</accession>
<dbReference type="FunFam" id="1.10.10.60:FF:000002">
    <property type="entry name" value="Myb family transcription factor"/>
    <property type="match status" value="1"/>
</dbReference>
<organism evidence="6 7">
    <name type="scientific">Eleusine coracana subsp. coracana</name>
    <dbReference type="NCBI Taxonomy" id="191504"/>
    <lineage>
        <taxon>Eukaryota</taxon>
        <taxon>Viridiplantae</taxon>
        <taxon>Streptophyta</taxon>
        <taxon>Embryophyta</taxon>
        <taxon>Tracheophyta</taxon>
        <taxon>Spermatophyta</taxon>
        <taxon>Magnoliopsida</taxon>
        <taxon>Liliopsida</taxon>
        <taxon>Poales</taxon>
        <taxon>Poaceae</taxon>
        <taxon>PACMAD clade</taxon>
        <taxon>Chloridoideae</taxon>
        <taxon>Cynodonteae</taxon>
        <taxon>Eleusininae</taxon>
        <taxon>Eleusine</taxon>
    </lineage>
</organism>
<dbReference type="InterPro" id="IPR006447">
    <property type="entry name" value="Myb_dom_plants"/>
</dbReference>
<dbReference type="InterPro" id="IPR001005">
    <property type="entry name" value="SANT/Myb"/>
</dbReference>
<keyword evidence="1" id="KW-0805">Transcription regulation</keyword>
<keyword evidence="4" id="KW-0539">Nucleus</keyword>
<dbReference type="PANTHER" id="PTHR31499">
    <property type="entry name" value="MYB FAMILY TRANSCRIPTION FACTOR PHL11"/>
    <property type="match status" value="1"/>
</dbReference>
<keyword evidence="2" id="KW-0238">DNA-binding</keyword>
<protein>
    <recommendedName>
        <fullName evidence="5">HTH myb-type domain-containing protein</fullName>
    </recommendedName>
</protein>
<evidence type="ECO:0000256" key="3">
    <source>
        <dbReference type="ARBA" id="ARBA00023163"/>
    </source>
</evidence>
<evidence type="ECO:0000256" key="1">
    <source>
        <dbReference type="ARBA" id="ARBA00023015"/>
    </source>
</evidence>
<keyword evidence="3" id="KW-0804">Transcription</keyword>
<dbReference type="PANTHER" id="PTHR31499:SF80">
    <property type="entry name" value="HTH MYB-TYPE DOMAIN-CONTAINING PROTEIN"/>
    <property type="match status" value="1"/>
</dbReference>
<dbReference type="InterPro" id="IPR017930">
    <property type="entry name" value="Myb_dom"/>
</dbReference>
<dbReference type="InterPro" id="IPR046955">
    <property type="entry name" value="PHR1-like"/>
</dbReference>
<gene>
    <name evidence="6" type="primary">gb14026</name>
    <name evidence="6" type="ORF">PR202_gb14026</name>
</gene>
<evidence type="ECO:0000256" key="4">
    <source>
        <dbReference type="ARBA" id="ARBA00023242"/>
    </source>
</evidence>
<proteinExistence type="predicted"/>
<dbReference type="Proteomes" id="UP001054889">
    <property type="component" value="Unassembled WGS sequence"/>
</dbReference>
<evidence type="ECO:0000313" key="6">
    <source>
        <dbReference type="EMBL" id="GJN26123.1"/>
    </source>
</evidence>
<evidence type="ECO:0000259" key="5">
    <source>
        <dbReference type="PROSITE" id="PS51294"/>
    </source>
</evidence>
<evidence type="ECO:0000256" key="2">
    <source>
        <dbReference type="ARBA" id="ARBA00023125"/>
    </source>
</evidence>
<reference evidence="6" key="2">
    <citation type="submission" date="2021-12" db="EMBL/GenBank/DDBJ databases">
        <title>Resequencing data analysis of finger millet.</title>
        <authorList>
            <person name="Hatakeyama M."/>
            <person name="Aluri S."/>
            <person name="Balachadran M.T."/>
            <person name="Sivarajan S.R."/>
            <person name="Poveda L."/>
            <person name="Shimizu-Inatsugi R."/>
            <person name="Schlapbach R."/>
            <person name="Sreeman S.M."/>
            <person name="Shimizu K.K."/>
        </authorList>
    </citation>
    <scope>NUCLEOTIDE SEQUENCE</scope>
</reference>
<name>A0AAV5EUL2_ELECO</name>
<comment type="caution">
    <text evidence="6">The sequence shown here is derived from an EMBL/GenBank/DDBJ whole genome shotgun (WGS) entry which is preliminary data.</text>
</comment>
<reference evidence="6" key="1">
    <citation type="journal article" date="2018" name="DNA Res.">
        <title>Multiple hybrid de novo genome assembly of finger millet, an orphan allotetraploid crop.</title>
        <authorList>
            <person name="Hatakeyama M."/>
            <person name="Aluri S."/>
            <person name="Balachadran M.T."/>
            <person name="Sivarajan S.R."/>
            <person name="Patrignani A."/>
            <person name="Gruter S."/>
            <person name="Poveda L."/>
            <person name="Shimizu-Inatsugi R."/>
            <person name="Baeten J."/>
            <person name="Francoijs K.J."/>
            <person name="Nataraja K.N."/>
            <person name="Reddy Y.A.N."/>
            <person name="Phadnis S."/>
            <person name="Ravikumar R.L."/>
            <person name="Schlapbach R."/>
            <person name="Sreeman S.M."/>
            <person name="Shimizu K.K."/>
        </authorList>
    </citation>
    <scope>NUCLEOTIDE SEQUENCE</scope>
</reference>
<dbReference type="InterPro" id="IPR025756">
    <property type="entry name" value="Myb_CC_LHEQLE"/>
</dbReference>
<dbReference type="EMBL" id="BQKI01000079">
    <property type="protein sequence ID" value="GJN26123.1"/>
    <property type="molecule type" value="Genomic_DNA"/>
</dbReference>
<dbReference type="AlphaFoldDB" id="A0AAV5EUL2"/>
<sequence length="486" mass="53766">MNAKKIKLHDHHYTSQMCDPQLFQGTGTGLSFHPGFMSSMPQQNGCTGSWPQEEYSPTSRTVLTTQGGCVGADTAAFFAAEHLLGMARFDCALPPATALNPAPFGRSPEADLLYGSIDPPLLREDSVRTYYVPPQHRSATKAPPALKLPLQQQEQVHGMCGNVSTGRLLGGEPQNHSFSPHVAASTLLPAMESPSMQSSMENPLSRSCSMGAPTTHMANVATASGQVTPSKTRIRWTQDLHERFVECVNQLGGADKATPKGILKLMNSEGLTIYHIKSHLQKYRIAKYMPASSEGKQEKRAAGNDVLSLDPNTGVQITEALRVQLDVQRRLHEQLEIQRNLQLRIEEQGKQLQKIFEDQLKASKSVLEPQEKLQGAGAEIAGVSQHEEDSFDDVQLLSVASSGYNDAVEKQEKRAAGNDVLNLDPNTGVQINEALRYQLDLQRRLHEQLEVQRNLQMRIEEQGKRLKKMYEEQLKASRAVMEPEDL</sequence>
<keyword evidence="7" id="KW-1185">Reference proteome</keyword>
<dbReference type="Pfam" id="PF14379">
    <property type="entry name" value="Myb_CC_LHEQLE"/>
    <property type="match status" value="2"/>
</dbReference>